<dbReference type="Gene3D" id="3.30.420.10">
    <property type="entry name" value="Ribonuclease H-like superfamily/Ribonuclease H"/>
    <property type="match status" value="1"/>
</dbReference>
<dbReference type="EMBL" id="JBHSQE010000001">
    <property type="protein sequence ID" value="MFC6145469.1"/>
    <property type="molecule type" value="Genomic_DNA"/>
</dbReference>
<dbReference type="Proteomes" id="UP001596244">
    <property type="component" value="Unassembled WGS sequence"/>
</dbReference>
<reference evidence="2" key="1">
    <citation type="journal article" date="2019" name="Int. J. Syst. Evol. Microbiol.">
        <title>The Global Catalogue of Microorganisms (GCM) 10K type strain sequencing project: providing services to taxonomists for standard genome sequencing and annotation.</title>
        <authorList>
            <consortium name="The Broad Institute Genomics Platform"/>
            <consortium name="The Broad Institute Genome Sequencing Center for Infectious Disease"/>
            <person name="Wu L."/>
            <person name="Ma J."/>
        </authorList>
    </citation>
    <scope>NUCLEOTIDE SEQUENCE [LARGE SCALE GENOMIC DNA]</scope>
    <source>
        <strain evidence="2">CCUG 51943</strain>
    </source>
</reference>
<dbReference type="SUPFAM" id="SSF52113">
    <property type="entry name" value="BRCT domain"/>
    <property type="match status" value="1"/>
</dbReference>
<dbReference type="CDD" id="cd17748">
    <property type="entry name" value="BRCT_DNA_ligase_like"/>
    <property type="match status" value="1"/>
</dbReference>
<dbReference type="InterPro" id="IPR012337">
    <property type="entry name" value="RNaseH-like_sf"/>
</dbReference>
<evidence type="ECO:0000313" key="2">
    <source>
        <dbReference type="Proteomes" id="UP001596244"/>
    </source>
</evidence>
<dbReference type="InterPro" id="IPR036420">
    <property type="entry name" value="BRCT_dom_sf"/>
</dbReference>
<organism evidence="1 2">
    <name type="scientific">Corynebacterium nasicanis</name>
    <dbReference type="NCBI Taxonomy" id="1448267"/>
    <lineage>
        <taxon>Bacteria</taxon>
        <taxon>Bacillati</taxon>
        <taxon>Actinomycetota</taxon>
        <taxon>Actinomycetes</taxon>
        <taxon>Mycobacteriales</taxon>
        <taxon>Corynebacteriaceae</taxon>
        <taxon>Corynebacterium</taxon>
    </lineage>
</organism>
<name>A0ABW1Q9H2_9CORY</name>
<accession>A0ABW1Q9H2</accession>
<evidence type="ECO:0000313" key="1">
    <source>
        <dbReference type="EMBL" id="MFC6145469.1"/>
    </source>
</evidence>
<dbReference type="SUPFAM" id="SSF53098">
    <property type="entry name" value="Ribonuclease H-like"/>
    <property type="match status" value="1"/>
</dbReference>
<proteinExistence type="predicted"/>
<protein>
    <submittedName>
        <fullName evidence="1">DNA polymerase III subunit epsilon</fullName>
    </submittedName>
</protein>
<gene>
    <name evidence="1" type="ORF">ACFPUZ_01415</name>
</gene>
<dbReference type="InterPro" id="IPR036397">
    <property type="entry name" value="RNaseH_sf"/>
</dbReference>
<sequence>MIPAHGAQLSVTAASIRIDRSALLTALTGQAVVEIPLSQVTGVRLEVPSLLDAGVLTLEGPGTTIAFAPGQAQAAKDARAAIEAAQRGESPAAVPGLDFVALSLETANADPGSIRQIEVRRIIDGTEVEAAAWSCTPPPALAEGPADGPPFAALVPALREFIGDLPVLAHDAQFAMMGLRRACLASDVEVPELRYACSLVLARATGVDGQRPEEIVLAVAQQPGSLADLQEAAGFTLGTLSAAHAYPVLRQRQRPAPVAAPQKPARRAPWQSVATPDVIPEANPDADPTGPLFGQHVTLTGDFEPFDKGRLWSAIADLGAGVGKNVTKKTSILVAGTWATKTSKEKRAEELIAQGQDIQIWSGEQLLAVLGLEEQDSEQPPF</sequence>
<dbReference type="Gene3D" id="3.40.50.10190">
    <property type="entry name" value="BRCT domain"/>
    <property type="match status" value="1"/>
</dbReference>
<dbReference type="RefSeq" id="WP_376999151.1">
    <property type="nucleotide sequence ID" value="NZ_JBHSQE010000001.1"/>
</dbReference>
<comment type="caution">
    <text evidence="1">The sequence shown here is derived from an EMBL/GenBank/DDBJ whole genome shotgun (WGS) entry which is preliminary data.</text>
</comment>
<keyword evidence="2" id="KW-1185">Reference proteome</keyword>